<evidence type="ECO:0000313" key="3">
    <source>
        <dbReference type="Proteomes" id="UP000184480"/>
    </source>
</evidence>
<gene>
    <name evidence="2" type="ORF">SAMN05444362_106107</name>
</gene>
<dbReference type="Gene3D" id="3.40.630.30">
    <property type="match status" value="1"/>
</dbReference>
<dbReference type="SUPFAM" id="SSF55729">
    <property type="entry name" value="Acyl-CoA N-acyltransferases (Nat)"/>
    <property type="match status" value="1"/>
</dbReference>
<reference evidence="3" key="1">
    <citation type="submission" date="2016-11" db="EMBL/GenBank/DDBJ databases">
        <authorList>
            <person name="Varghese N."/>
            <person name="Submissions S."/>
        </authorList>
    </citation>
    <scope>NUCLEOTIDE SEQUENCE [LARGE SCALE GENOMIC DNA]</scope>
    <source>
        <strain evidence="3">DSM 27370</strain>
    </source>
</reference>
<dbReference type="CDD" id="cd04301">
    <property type="entry name" value="NAT_SF"/>
    <property type="match status" value="1"/>
</dbReference>
<dbReference type="AlphaFoldDB" id="A0A1M5BKV4"/>
<dbReference type="InterPro" id="IPR025685">
    <property type="entry name" value="YoaP-like_dom"/>
</dbReference>
<dbReference type="InterPro" id="IPR016181">
    <property type="entry name" value="Acyl_CoA_acyltransferase"/>
</dbReference>
<dbReference type="OrthoDB" id="3172674at2"/>
<evidence type="ECO:0000259" key="1">
    <source>
        <dbReference type="PROSITE" id="PS51186"/>
    </source>
</evidence>
<name>A0A1M5BKV4_9BACT</name>
<proteinExistence type="predicted"/>
<dbReference type="Pfam" id="PF14268">
    <property type="entry name" value="YoaP"/>
    <property type="match status" value="1"/>
</dbReference>
<evidence type="ECO:0000313" key="2">
    <source>
        <dbReference type="EMBL" id="SHF43161.1"/>
    </source>
</evidence>
<sequence>MEIITLNNQNLDSEHICCSLDNKNSNVGVSSKKEWLRERFNDGLKFKKLNSRGKVFIEYIPAEMGWMPLNADGYMLINCHWVSGSYKGHGYGQELLSECEKEAKALNKKGVVVVTSTKKKPYISDKSFYVKYGYEIADTAPPYFELLVKRFNINEKLPSFRNSTKPVKSNNRKGIDIFYTAQCPFTRVYIELLNTIIIDSNIPIQIHEIKTREEAQNHICPITTYSVFINGQFFTHEILTPKKLESIITKV</sequence>
<dbReference type="EMBL" id="FQUC01000006">
    <property type="protein sequence ID" value="SHF43161.1"/>
    <property type="molecule type" value="Genomic_DNA"/>
</dbReference>
<dbReference type="InterPro" id="IPR000182">
    <property type="entry name" value="GNAT_dom"/>
</dbReference>
<organism evidence="2 3">
    <name type="scientific">Dysgonomonas macrotermitis</name>
    <dbReference type="NCBI Taxonomy" id="1346286"/>
    <lineage>
        <taxon>Bacteria</taxon>
        <taxon>Pseudomonadati</taxon>
        <taxon>Bacteroidota</taxon>
        <taxon>Bacteroidia</taxon>
        <taxon>Bacteroidales</taxon>
        <taxon>Dysgonomonadaceae</taxon>
        <taxon>Dysgonomonas</taxon>
    </lineage>
</organism>
<dbReference type="STRING" id="1346286.SAMN05444362_106107"/>
<keyword evidence="3" id="KW-1185">Reference proteome</keyword>
<protein>
    <submittedName>
        <fullName evidence="2">Acetyltransferase (GNAT) family protein</fullName>
    </submittedName>
</protein>
<accession>A0A1M5BKV4</accession>
<dbReference type="Proteomes" id="UP000184480">
    <property type="component" value="Unassembled WGS sequence"/>
</dbReference>
<dbReference type="GO" id="GO:0016747">
    <property type="term" value="F:acyltransferase activity, transferring groups other than amino-acyl groups"/>
    <property type="evidence" value="ECO:0007669"/>
    <property type="project" value="InterPro"/>
</dbReference>
<dbReference type="RefSeq" id="WP_062180226.1">
    <property type="nucleotide sequence ID" value="NZ_BBXL01000009.1"/>
</dbReference>
<keyword evidence="2" id="KW-0808">Transferase</keyword>
<dbReference type="PROSITE" id="PS51186">
    <property type="entry name" value="GNAT"/>
    <property type="match status" value="1"/>
</dbReference>
<feature type="domain" description="N-acetyltransferase" evidence="1">
    <location>
        <begin position="1"/>
        <end position="154"/>
    </location>
</feature>